<dbReference type="OrthoDB" id="270167at2759"/>
<sequence>MSSPRRAPIAKKACTRCSTQKRKCDRALPECGLCLRLRQVCKYDSRPLASSGPTPDPSPSPRSEISLTAAAFTPSQTKHAIIQRLGSLKPEDIVSVCIQMIDPWFPIMSIPRLQARLPPSWDECSLDLALLCFSINLVATTPPELPEDVNDPSEFKTSYLCAKSWISLMEGFGINTLDLLLARILVTLFEVVHGIYPAAYLSIASTTRAADALALYPGVDASLSEDEDNRQDGVSGWCGILVLDRYITIQSGSQPSLTRSRIHPLHAKLKPHICPTHDEGKDPSLPLCRLSRLFESSALLDQIHSVLYNPTSEETFNVSETMLTVDTLHSLQTILEGETPDNRRIYCGASIMCKIGLLLAFENGSKVFPVDVSTTTCTYVATTSLNNLISGIVELIEPFTLGARPLDFRSLTPFIPFLVYKTASIITGRLWLENDSIDGLRKLVILRDFLKLVAKRWLSCERYLQLLNDDTAPRVLRAIEQA</sequence>
<protein>
    <recommendedName>
        <fullName evidence="6">Zn(2)-C6 fungal-type domain-containing protein</fullName>
    </recommendedName>
</protein>
<dbReference type="STRING" id="149040.A0A194X5E1"/>
<keyword evidence="8" id="KW-1185">Reference proteome</keyword>
<dbReference type="GO" id="GO:0008270">
    <property type="term" value="F:zinc ion binding"/>
    <property type="evidence" value="ECO:0007669"/>
    <property type="project" value="InterPro"/>
</dbReference>
<evidence type="ECO:0000256" key="1">
    <source>
        <dbReference type="ARBA" id="ARBA00004123"/>
    </source>
</evidence>
<accession>A0A194X5E1</accession>
<dbReference type="KEGG" id="psco:LY89DRAFT_735517"/>
<evidence type="ECO:0000313" key="8">
    <source>
        <dbReference type="Proteomes" id="UP000070700"/>
    </source>
</evidence>
<evidence type="ECO:0000256" key="5">
    <source>
        <dbReference type="ARBA" id="ARBA00023242"/>
    </source>
</evidence>
<keyword evidence="3" id="KW-0805">Transcription regulation</keyword>
<dbReference type="GO" id="GO:0005634">
    <property type="term" value="C:nucleus"/>
    <property type="evidence" value="ECO:0007669"/>
    <property type="project" value="UniProtKB-SubCell"/>
</dbReference>
<dbReference type="InParanoid" id="A0A194X5E1"/>
<evidence type="ECO:0000256" key="4">
    <source>
        <dbReference type="ARBA" id="ARBA00023163"/>
    </source>
</evidence>
<dbReference type="GeneID" id="28829751"/>
<dbReference type="InterPro" id="IPR036864">
    <property type="entry name" value="Zn2-C6_fun-type_DNA-bd_sf"/>
</dbReference>
<dbReference type="Proteomes" id="UP000070700">
    <property type="component" value="Unassembled WGS sequence"/>
</dbReference>
<name>A0A194X5E1_MOLSC</name>
<comment type="subcellular location">
    <subcellularLocation>
        <location evidence="1">Nucleus</location>
    </subcellularLocation>
</comment>
<dbReference type="PROSITE" id="PS00463">
    <property type="entry name" value="ZN2_CY6_FUNGAL_1"/>
    <property type="match status" value="1"/>
</dbReference>
<evidence type="ECO:0000256" key="2">
    <source>
        <dbReference type="ARBA" id="ARBA00022723"/>
    </source>
</evidence>
<dbReference type="Pfam" id="PF00172">
    <property type="entry name" value="Zn_clus"/>
    <property type="match status" value="1"/>
</dbReference>
<keyword evidence="5" id="KW-0539">Nucleus</keyword>
<keyword evidence="4" id="KW-0804">Transcription</keyword>
<dbReference type="GO" id="GO:0000981">
    <property type="term" value="F:DNA-binding transcription factor activity, RNA polymerase II-specific"/>
    <property type="evidence" value="ECO:0007669"/>
    <property type="project" value="InterPro"/>
</dbReference>
<dbReference type="SMART" id="SM00066">
    <property type="entry name" value="GAL4"/>
    <property type="match status" value="1"/>
</dbReference>
<evidence type="ECO:0000259" key="6">
    <source>
        <dbReference type="PROSITE" id="PS50048"/>
    </source>
</evidence>
<dbReference type="PROSITE" id="PS50048">
    <property type="entry name" value="ZN2_CY6_FUNGAL_2"/>
    <property type="match status" value="1"/>
</dbReference>
<reference evidence="7 8" key="1">
    <citation type="submission" date="2015-10" db="EMBL/GenBank/DDBJ databases">
        <title>Full genome of DAOMC 229536 Phialocephala scopiformis, a fungal endophyte of spruce producing the potent anti-insectan compound rugulosin.</title>
        <authorList>
            <consortium name="DOE Joint Genome Institute"/>
            <person name="Walker A.K."/>
            <person name="Frasz S.L."/>
            <person name="Seifert K.A."/>
            <person name="Miller J.D."/>
            <person name="Mondo S.J."/>
            <person name="Labutti K."/>
            <person name="Lipzen A."/>
            <person name="Dockter R."/>
            <person name="Kennedy M."/>
            <person name="Grigoriev I.V."/>
            <person name="Spatafora J.W."/>
        </authorList>
    </citation>
    <scope>NUCLEOTIDE SEQUENCE [LARGE SCALE GENOMIC DNA]</scope>
    <source>
        <strain evidence="7 8">CBS 120377</strain>
    </source>
</reference>
<organism evidence="7 8">
    <name type="scientific">Mollisia scopiformis</name>
    <name type="common">Conifer needle endophyte fungus</name>
    <name type="synonym">Phialocephala scopiformis</name>
    <dbReference type="NCBI Taxonomy" id="149040"/>
    <lineage>
        <taxon>Eukaryota</taxon>
        <taxon>Fungi</taxon>
        <taxon>Dikarya</taxon>
        <taxon>Ascomycota</taxon>
        <taxon>Pezizomycotina</taxon>
        <taxon>Leotiomycetes</taxon>
        <taxon>Helotiales</taxon>
        <taxon>Mollisiaceae</taxon>
        <taxon>Mollisia</taxon>
    </lineage>
</organism>
<gene>
    <name evidence="7" type="ORF">LY89DRAFT_735517</name>
</gene>
<dbReference type="SUPFAM" id="SSF57701">
    <property type="entry name" value="Zn2/Cys6 DNA-binding domain"/>
    <property type="match status" value="1"/>
</dbReference>
<keyword evidence="2" id="KW-0479">Metal-binding</keyword>
<feature type="domain" description="Zn(2)-C6 fungal-type" evidence="6">
    <location>
        <begin position="13"/>
        <end position="43"/>
    </location>
</feature>
<dbReference type="CDD" id="cd12148">
    <property type="entry name" value="fungal_TF_MHR"/>
    <property type="match status" value="1"/>
</dbReference>
<dbReference type="AlphaFoldDB" id="A0A194X5E1"/>
<proteinExistence type="predicted"/>
<dbReference type="InterPro" id="IPR050815">
    <property type="entry name" value="TF_fung"/>
</dbReference>
<evidence type="ECO:0000256" key="3">
    <source>
        <dbReference type="ARBA" id="ARBA00023015"/>
    </source>
</evidence>
<evidence type="ECO:0000313" key="7">
    <source>
        <dbReference type="EMBL" id="KUJ15403.1"/>
    </source>
</evidence>
<dbReference type="RefSeq" id="XP_018069758.1">
    <property type="nucleotide sequence ID" value="XM_018220025.1"/>
</dbReference>
<dbReference type="InterPro" id="IPR001138">
    <property type="entry name" value="Zn2Cys6_DnaBD"/>
</dbReference>
<dbReference type="CDD" id="cd00067">
    <property type="entry name" value="GAL4"/>
    <property type="match status" value="1"/>
</dbReference>
<dbReference type="EMBL" id="KQ947418">
    <property type="protein sequence ID" value="KUJ15403.1"/>
    <property type="molecule type" value="Genomic_DNA"/>
</dbReference>
<dbReference type="PANTHER" id="PTHR47338">
    <property type="entry name" value="ZN(II)2CYS6 TRANSCRIPTION FACTOR (EUROFUNG)-RELATED"/>
    <property type="match status" value="1"/>
</dbReference>
<dbReference type="PANTHER" id="PTHR47338:SF20">
    <property type="entry name" value="ZN(II)2CYS6 TRANSCRIPTION FACTOR (EUROFUNG)"/>
    <property type="match status" value="1"/>
</dbReference>
<dbReference type="Gene3D" id="4.10.240.10">
    <property type="entry name" value="Zn(2)-C6 fungal-type DNA-binding domain"/>
    <property type="match status" value="1"/>
</dbReference>